<dbReference type="SMART" id="SM00404">
    <property type="entry name" value="PTPc_motif"/>
    <property type="match status" value="1"/>
</dbReference>
<dbReference type="GO" id="GO:0007165">
    <property type="term" value="P:signal transduction"/>
    <property type="evidence" value="ECO:0000318"/>
    <property type="project" value="GO_Central"/>
</dbReference>
<dbReference type="Gene3D" id="3.90.190.10">
    <property type="entry name" value="Protein tyrosine phosphatase superfamily"/>
    <property type="match status" value="1"/>
</dbReference>
<dbReference type="eggNOG" id="KOG1716">
    <property type="taxonomic scope" value="Eukaryota"/>
</dbReference>
<proteinExistence type="inferred from homology"/>
<organism evidence="8 9">
    <name type="scientific">Paramecium tetraurelia</name>
    <dbReference type="NCBI Taxonomy" id="5888"/>
    <lineage>
        <taxon>Eukaryota</taxon>
        <taxon>Sar</taxon>
        <taxon>Alveolata</taxon>
        <taxon>Ciliophora</taxon>
        <taxon>Intramacronucleata</taxon>
        <taxon>Oligohymenophorea</taxon>
        <taxon>Peniculida</taxon>
        <taxon>Parameciidae</taxon>
        <taxon>Paramecium</taxon>
    </lineage>
</organism>
<evidence type="ECO:0000256" key="3">
    <source>
        <dbReference type="ARBA" id="ARBA00022912"/>
    </source>
</evidence>
<dbReference type="OMA" id="AYMIKIH"/>
<dbReference type="InterPro" id="IPR020422">
    <property type="entry name" value="TYR_PHOSPHATASE_DUAL_dom"/>
</dbReference>
<dbReference type="InParanoid" id="A0BC66"/>
<keyword evidence="3" id="KW-0904">Protein phosphatase</keyword>
<dbReference type="OrthoDB" id="10252009at2759"/>
<dbReference type="InterPro" id="IPR003595">
    <property type="entry name" value="Tyr_Pase_cat"/>
</dbReference>
<dbReference type="HOGENOM" id="CLU_027074_11_8_1"/>
<evidence type="ECO:0008006" key="10">
    <source>
        <dbReference type="Google" id="ProtNLM"/>
    </source>
</evidence>
<dbReference type="InterPro" id="IPR000387">
    <property type="entry name" value="Tyr_Pase_dom"/>
</dbReference>
<feature type="domain" description="Tyrosine specific protein phosphatases" evidence="7">
    <location>
        <begin position="99"/>
        <end position="156"/>
    </location>
</feature>
<dbReference type="InterPro" id="IPR029021">
    <property type="entry name" value="Prot-tyrosine_phosphatase-like"/>
</dbReference>
<evidence type="ECO:0000256" key="2">
    <source>
        <dbReference type="ARBA" id="ARBA00022801"/>
    </source>
</evidence>
<evidence type="ECO:0000256" key="1">
    <source>
        <dbReference type="ARBA" id="ARBA00008601"/>
    </source>
</evidence>
<keyword evidence="2" id="KW-0378">Hydrolase</keyword>
<dbReference type="PANTHER" id="PTHR45948:SF2">
    <property type="entry name" value="DUAL SPECIFICITY PROTEIN PHOSPHATASE"/>
    <property type="match status" value="1"/>
</dbReference>
<evidence type="ECO:0000313" key="9">
    <source>
        <dbReference type="Proteomes" id="UP000000600"/>
    </source>
</evidence>
<protein>
    <recommendedName>
        <fullName evidence="10">Dual specificity protein phosphatase</fullName>
    </recommendedName>
</protein>
<dbReference type="InterPro" id="IPR000340">
    <property type="entry name" value="Dual-sp_phosphatase_cat-dom"/>
</dbReference>
<dbReference type="GO" id="GO:0004722">
    <property type="term" value="F:protein serine/threonine phosphatase activity"/>
    <property type="evidence" value="ECO:0007669"/>
    <property type="project" value="UniProtKB-EC"/>
</dbReference>
<evidence type="ECO:0000256" key="5">
    <source>
        <dbReference type="ARBA" id="ARBA00048336"/>
    </source>
</evidence>
<comment type="catalytic activity">
    <reaction evidence="4">
        <text>O-phospho-L-seryl-[protein] + H2O = L-seryl-[protein] + phosphate</text>
        <dbReference type="Rhea" id="RHEA:20629"/>
        <dbReference type="Rhea" id="RHEA-COMP:9863"/>
        <dbReference type="Rhea" id="RHEA-COMP:11604"/>
        <dbReference type="ChEBI" id="CHEBI:15377"/>
        <dbReference type="ChEBI" id="CHEBI:29999"/>
        <dbReference type="ChEBI" id="CHEBI:43474"/>
        <dbReference type="ChEBI" id="CHEBI:83421"/>
        <dbReference type="EC" id="3.1.3.16"/>
    </reaction>
</comment>
<evidence type="ECO:0000256" key="4">
    <source>
        <dbReference type="ARBA" id="ARBA00047761"/>
    </source>
</evidence>
<dbReference type="PROSITE" id="PS50056">
    <property type="entry name" value="TYR_PHOSPHATASE_2"/>
    <property type="match status" value="1"/>
</dbReference>
<dbReference type="GO" id="GO:0004725">
    <property type="term" value="F:protein tyrosine phosphatase activity"/>
    <property type="evidence" value="ECO:0000318"/>
    <property type="project" value="GO_Central"/>
</dbReference>
<dbReference type="KEGG" id="ptm:GSPATT00004227001"/>
<dbReference type="RefSeq" id="XP_001423531.1">
    <property type="nucleotide sequence ID" value="XM_001423494.1"/>
</dbReference>
<dbReference type="CDD" id="cd14498">
    <property type="entry name" value="DSP"/>
    <property type="match status" value="1"/>
</dbReference>
<dbReference type="SUPFAM" id="SSF52799">
    <property type="entry name" value="(Phosphotyrosine protein) phosphatases II"/>
    <property type="match status" value="1"/>
</dbReference>
<reference evidence="8 9" key="1">
    <citation type="journal article" date="2006" name="Nature">
        <title>Global trends of whole-genome duplications revealed by the ciliate Paramecium tetraurelia.</title>
        <authorList>
            <consortium name="Genoscope"/>
            <person name="Aury J.-M."/>
            <person name="Jaillon O."/>
            <person name="Duret L."/>
            <person name="Noel B."/>
            <person name="Jubin C."/>
            <person name="Porcel B.M."/>
            <person name="Segurens B."/>
            <person name="Daubin V."/>
            <person name="Anthouard V."/>
            <person name="Aiach N."/>
            <person name="Arnaiz O."/>
            <person name="Billaut A."/>
            <person name="Beisson J."/>
            <person name="Blanc I."/>
            <person name="Bouhouche K."/>
            <person name="Camara F."/>
            <person name="Duharcourt S."/>
            <person name="Guigo R."/>
            <person name="Gogendeau D."/>
            <person name="Katinka M."/>
            <person name="Keller A.-M."/>
            <person name="Kissmehl R."/>
            <person name="Klotz C."/>
            <person name="Koll F."/>
            <person name="Le Moue A."/>
            <person name="Lepere C."/>
            <person name="Malinsky S."/>
            <person name="Nowacki M."/>
            <person name="Nowak J.K."/>
            <person name="Plattner H."/>
            <person name="Poulain J."/>
            <person name="Ruiz F."/>
            <person name="Serrano V."/>
            <person name="Zagulski M."/>
            <person name="Dessen P."/>
            <person name="Betermier M."/>
            <person name="Weissenbach J."/>
            <person name="Scarpelli C."/>
            <person name="Schachter V."/>
            <person name="Sperling L."/>
            <person name="Meyer E."/>
            <person name="Cohen J."/>
            <person name="Wincker P."/>
        </authorList>
    </citation>
    <scope>NUCLEOTIDE SEQUENCE [LARGE SCALE GENOMIC DNA]</scope>
    <source>
        <strain evidence="8 9">Stock d4-2</strain>
    </source>
</reference>
<dbReference type="STRING" id="5888.A0BC66"/>
<evidence type="ECO:0000259" key="7">
    <source>
        <dbReference type="PROSITE" id="PS50056"/>
    </source>
</evidence>
<keyword evidence="9" id="KW-1185">Reference proteome</keyword>
<gene>
    <name evidence="8" type="ORF">GSPATT00004227001</name>
</gene>
<dbReference type="GeneID" id="5009326"/>
<dbReference type="EMBL" id="CT867986">
    <property type="protein sequence ID" value="CAK56133.1"/>
    <property type="molecule type" value="Genomic_DNA"/>
</dbReference>
<feature type="domain" description="Tyrosine-protein phosphatase" evidence="6">
    <location>
        <begin position="40"/>
        <end position="177"/>
    </location>
</feature>
<dbReference type="GO" id="GO:0005829">
    <property type="term" value="C:cytosol"/>
    <property type="evidence" value="ECO:0000318"/>
    <property type="project" value="GO_Central"/>
</dbReference>
<sequence>MNYSAYVDVFLNKMQNCIYNKQKQQQFLMLEERIALVMSSDNQDNGNLYVGGYDSLKMVSQKKIGAVLSAVWTGNFKPDENLKYLLIEADDSPTYDMSKHFEKAVKFIHESLQTTNVLVHCAAGISRSVCLIIAYMIKIHKMKPQEALTKIKQTRPYAGPNMGFTEQLEKYYKEVMEAKQ</sequence>
<dbReference type="Pfam" id="PF00782">
    <property type="entry name" value="DSPc"/>
    <property type="match status" value="1"/>
</dbReference>
<dbReference type="Proteomes" id="UP000000600">
    <property type="component" value="Unassembled WGS sequence"/>
</dbReference>
<dbReference type="PANTHER" id="PTHR45948">
    <property type="entry name" value="DUAL SPECIFICITY PROTEIN PHOSPHATASE DDB_G0269404-RELATED"/>
    <property type="match status" value="1"/>
</dbReference>
<evidence type="ECO:0000259" key="6">
    <source>
        <dbReference type="PROSITE" id="PS50054"/>
    </source>
</evidence>
<dbReference type="AlphaFoldDB" id="A0BC66"/>
<dbReference type="SMART" id="SM00195">
    <property type="entry name" value="DSPc"/>
    <property type="match status" value="1"/>
</dbReference>
<evidence type="ECO:0000313" key="8">
    <source>
        <dbReference type="EMBL" id="CAK56133.1"/>
    </source>
</evidence>
<comment type="catalytic activity">
    <reaction evidence="5">
        <text>O-phospho-L-threonyl-[protein] + H2O = L-threonyl-[protein] + phosphate</text>
        <dbReference type="Rhea" id="RHEA:47004"/>
        <dbReference type="Rhea" id="RHEA-COMP:11060"/>
        <dbReference type="Rhea" id="RHEA-COMP:11605"/>
        <dbReference type="ChEBI" id="CHEBI:15377"/>
        <dbReference type="ChEBI" id="CHEBI:30013"/>
        <dbReference type="ChEBI" id="CHEBI:43474"/>
        <dbReference type="ChEBI" id="CHEBI:61977"/>
        <dbReference type="EC" id="3.1.3.16"/>
    </reaction>
</comment>
<dbReference type="PROSITE" id="PS50054">
    <property type="entry name" value="TYR_PHOSPHATASE_DUAL"/>
    <property type="match status" value="1"/>
</dbReference>
<dbReference type="FunFam" id="3.90.190.10:FF:000193">
    <property type="entry name" value="Uncharacterized protein"/>
    <property type="match status" value="1"/>
</dbReference>
<accession>A0BC66</accession>
<name>A0BC66_PARTE</name>
<comment type="similarity">
    <text evidence="1">Belongs to the protein-tyrosine phosphatase family. Non-receptor class dual specificity subfamily.</text>
</comment>